<evidence type="ECO:0000256" key="4">
    <source>
        <dbReference type="ARBA" id="ARBA00022481"/>
    </source>
</evidence>
<dbReference type="GO" id="GO:0015627">
    <property type="term" value="C:type II protein secretion system complex"/>
    <property type="evidence" value="ECO:0007669"/>
    <property type="project" value="InterPro"/>
</dbReference>
<evidence type="ECO:0000256" key="7">
    <source>
        <dbReference type="ARBA" id="ARBA00022989"/>
    </source>
</evidence>
<organism evidence="12 13">
    <name type="scientific">Parvularcula maris</name>
    <dbReference type="NCBI Taxonomy" id="2965077"/>
    <lineage>
        <taxon>Bacteria</taxon>
        <taxon>Pseudomonadati</taxon>
        <taxon>Pseudomonadota</taxon>
        <taxon>Alphaproteobacteria</taxon>
        <taxon>Parvularculales</taxon>
        <taxon>Parvularculaceae</taxon>
        <taxon>Parvularcula</taxon>
    </lineage>
</organism>
<evidence type="ECO:0000256" key="3">
    <source>
        <dbReference type="ARBA" id="ARBA00022475"/>
    </source>
</evidence>
<evidence type="ECO:0000256" key="8">
    <source>
        <dbReference type="ARBA" id="ARBA00023136"/>
    </source>
</evidence>
<dbReference type="SUPFAM" id="SSF54523">
    <property type="entry name" value="Pili subunits"/>
    <property type="match status" value="1"/>
</dbReference>
<keyword evidence="6" id="KW-0812">Transmembrane</keyword>
<comment type="similarity">
    <text evidence="9">Belongs to the GSP H family.</text>
</comment>
<accession>A0A9X2RL62</accession>
<protein>
    <recommendedName>
        <fullName evidence="2">Type II secretion system protein H</fullName>
    </recommendedName>
    <alternativeName>
        <fullName evidence="10">General secretion pathway protein H</fullName>
    </alternativeName>
</protein>
<reference evidence="12" key="1">
    <citation type="submission" date="2022-07" db="EMBL/GenBank/DDBJ databases">
        <title>Parvularcula maris sp. nov., an algicidal bacterium isolated from seawater.</title>
        <authorList>
            <person name="Li F."/>
        </authorList>
    </citation>
    <scope>NUCLEOTIDE SEQUENCE</scope>
    <source>
        <strain evidence="12">BGMRC 0090</strain>
    </source>
</reference>
<feature type="domain" description="General secretion pathway GspH" evidence="11">
    <location>
        <begin position="36"/>
        <end position="114"/>
    </location>
</feature>
<gene>
    <name evidence="12" type="ORF">NOG11_14035</name>
</gene>
<keyword evidence="13" id="KW-1185">Reference proteome</keyword>
<evidence type="ECO:0000313" key="12">
    <source>
        <dbReference type="EMBL" id="MCQ8186498.1"/>
    </source>
</evidence>
<keyword evidence="5" id="KW-0997">Cell inner membrane</keyword>
<evidence type="ECO:0000256" key="1">
    <source>
        <dbReference type="ARBA" id="ARBA00004377"/>
    </source>
</evidence>
<evidence type="ECO:0000259" key="11">
    <source>
        <dbReference type="Pfam" id="PF12019"/>
    </source>
</evidence>
<comment type="subcellular location">
    <subcellularLocation>
        <location evidence="1">Cell inner membrane</location>
        <topology evidence="1">Single-pass membrane protein</topology>
    </subcellularLocation>
</comment>
<keyword evidence="3" id="KW-1003">Cell membrane</keyword>
<dbReference type="AlphaFoldDB" id="A0A9X2RL62"/>
<name>A0A9X2RL62_9PROT</name>
<proteinExistence type="inferred from homology"/>
<dbReference type="InterPro" id="IPR022346">
    <property type="entry name" value="T2SS_GspH"/>
</dbReference>
<evidence type="ECO:0000256" key="5">
    <source>
        <dbReference type="ARBA" id="ARBA00022519"/>
    </source>
</evidence>
<dbReference type="Pfam" id="PF12019">
    <property type="entry name" value="GspH"/>
    <property type="match status" value="1"/>
</dbReference>
<evidence type="ECO:0000256" key="9">
    <source>
        <dbReference type="ARBA" id="ARBA00025772"/>
    </source>
</evidence>
<dbReference type="GO" id="GO:0015628">
    <property type="term" value="P:protein secretion by the type II secretion system"/>
    <property type="evidence" value="ECO:0007669"/>
    <property type="project" value="InterPro"/>
</dbReference>
<keyword evidence="4" id="KW-0488">Methylation</keyword>
<dbReference type="Proteomes" id="UP001142610">
    <property type="component" value="Unassembled WGS sequence"/>
</dbReference>
<dbReference type="EMBL" id="JANIBC010000020">
    <property type="protein sequence ID" value="MCQ8186498.1"/>
    <property type="molecule type" value="Genomic_DNA"/>
</dbReference>
<keyword evidence="7" id="KW-1133">Transmembrane helix</keyword>
<dbReference type="GO" id="GO:0005886">
    <property type="term" value="C:plasma membrane"/>
    <property type="evidence" value="ECO:0007669"/>
    <property type="project" value="UniProtKB-SubCell"/>
</dbReference>
<keyword evidence="8" id="KW-0472">Membrane</keyword>
<evidence type="ECO:0000313" key="13">
    <source>
        <dbReference type="Proteomes" id="UP001142610"/>
    </source>
</evidence>
<evidence type="ECO:0000256" key="2">
    <source>
        <dbReference type="ARBA" id="ARBA00021549"/>
    </source>
</evidence>
<sequence length="133" mass="13467">MTLFELVAVLAVLALGAMLITSRPSAGAVSQRTAVLEMAAALREARAQALRSGAPAEVLVDVEAAFVVKADGTTFSLPASAGLIVTGASMQDDGLVSLRFLPSGMATGGSVVIGRRAVLVDWLTGRVTIGEAA</sequence>
<dbReference type="InterPro" id="IPR045584">
    <property type="entry name" value="Pilin-like"/>
</dbReference>
<comment type="caution">
    <text evidence="12">The sequence shown here is derived from an EMBL/GenBank/DDBJ whole genome shotgun (WGS) entry which is preliminary data.</text>
</comment>
<evidence type="ECO:0000256" key="6">
    <source>
        <dbReference type="ARBA" id="ARBA00022692"/>
    </source>
</evidence>
<evidence type="ECO:0000256" key="10">
    <source>
        <dbReference type="ARBA" id="ARBA00030775"/>
    </source>
</evidence>